<sequence>MTDASSQQYRQEKTYKEGSSAHYAYLFVPEDKKQVIQTLYAFLREVTDILYVASDSSIARIKLAWWKAEIDRLFAHQPEHPISQALVEPIQQYGLAKQYFQYIIESVEMDLNHNRYVDWSSLKKFCTMQSGAFACLIAQVLAGTHESTLRFAQHLGVAIQYTHLLRQVGQDAAQGRIYLPMDFLREHNLKAADILNGKHTPEFKQCMQAQMTFAHQLFQEAFMHLDASQRKALRPCLIKANLSLKLLHSLSQKDWQVFDHSISLPPLRKLFTATKVWISQGRFFGWGR</sequence>
<dbReference type="EMBL" id="JABGBO010000010">
    <property type="protein sequence ID" value="NOL50257.1"/>
    <property type="molecule type" value="Genomic_DNA"/>
</dbReference>
<dbReference type="AlphaFoldDB" id="A0A7Y4LD49"/>
<evidence type="ECO:0000313" key="1">
    <source>
        <dbReference type="EMBL" id="NOL50257.1"/>
    </source>
</evidence>
<name>A0A7Y4LD49_9BURK</name>
<evidence type="ECO:0000313" key="2">
    <source>
        <dbReference type="Proteomes" id="UP000541421"/>
    </source>
</evidence>
<dbReference type="InterPro" id="IPR002060">
    <property type="entry name" value="Squ/phyt_synthse"/>
</dbReference>
<dbReference type="Pfam" id="PF00494">
    <property type="entry name" value="SQS_PSY"/>
    <property type="match status" value="1"/>
</dbReference>
<dbReference type="GO" id="GO:0016765">
    <property type="term" value="F:transferase activity, transferring alkyl or aryl (other than methyl) groups"/>
    <property type="evidence" value="ECO:0007669"/>
    <property type="project" value="UniProtKB-ARBA"/>
</dbReference>
<comment type="caution">
    <text evidence="1">The sequence shown here is derived from an EMBL/GenBank/DDBJ whole genome shotgun (WGS) entry which is preliminary data.</text>
</comment>
<proteinExistence type="predicted"/>
<gene>
    <name evidence="1" type="ORF">HKX40_08960</name>
</gene>
<accession>A0A7Y4LD49</accession>
<dbReference type="Gene3D" id="1.10.600.10">
    <property type="entry name" value="Farnesyl Diphosphate Synthase"/>
    <property type="match status" value="1"/>
</dbReference>
<organism evidence="1 2">
    <name type="scientific">Pelistega europaea</name>
    <dbReference type="NCBI Taxonomy" id="106147"/>
    <lineage>
        <taxon>Bacteria</taxon>
        <taxon>Pseudomonadati</taxon>
        <taxon>Pseudomonadota</taxon>
        <taxon>Betaproteobacteria</taxon>
        <taxon>Burkholderiales</taxon>
        <taxon>Alcaligenaceae</taxon>
        <taxon>Pelistega</taxon>
    </lineage>
</organism>
<dbReference type="Proteomes" id="UP000541421">
    <property type="component" value="Unassembled WGS sequence"/>
</dbReference>
<protein>
    <submittedName>
        <fullName evidence="1">Squalene/phytoene synthase family protein</fullName>
    </submittedName>
</protein>
<dbReference type="RefSeq" id="WP_171589241.1">
    <property type="nucleotide sequence ID" value="NZ_JABGBO010000010.1"/>
</dbReference>
<dbReference type="SUPFAM" id="SSF48576">
    <property type="entry name" value="Terpenoid synthases"/>
    <property type="match status" value="1"/>
</dbReference>
<dbReference type="PANTHER" id="PTHR31480">
    <property type="entry name" value="BIFUNCTIONAL LYCOPENE CYCLASE/PHYTOENE SYNTHASE"/>
    <property type="match status" value="1"/>
</dbReference>
<keyword evidence="2" id="KW-1185">Reference proteome</keyword>
<dbReference type="InterPro" id="IPR008949">
    <property type="entry name" value="Isoprenoid_synthase_dom_sf"/>
</dbReference>
<reference evidence="1 2" key="1">
    <citation type="submission" date="2020-05" db="EMBL/GenBank/DDBJ databases">
        <authorList>
            <person name="Niu N."/>
        </authorList>
    </citation>
    <scope>NUCLEOTIDE SEQUENCE [LARGE SCALE GENOMIC DNA]</scope>
    <source>
        <strain evidence="1 2">LMG10982</strain>
    </source>
</reference>